<name>A0A9X2IP27_9BACI</name>
<reference evidence="1" key="1">
    <citation type="submission" date="2022-05" db="EMBL/GenBank/DDBJ databases">
        <title>Comparative Genomics of Spacecraft Associated Microbes.</title>
        <authorList>
            <person name="Tran M.T."/>
            <person name="Wright A."/>
            <person name="Seuylemezian A."/>
            <person name="Eisen J."/>
            <person name="Coil D."/>
        </authorList>
    </citation>
    <scope>NUCLEOTIDE SEQUENCE</scope>
    <source>
        <strain evidence="1">214.1.1</strain>
    </source>
</reference>
<dbReference type="SUPFAM" id="SSF53756">
    <property type="entry name" value="UDP-Glycosyltransferase/glycogen phosphorylase"/>
    <property type="match status" value="1"/>
</dbReference>
<dbReference type="AlphaFoldDB" id="A0A9X2IP27"/>
<dbReference type="EMBL" id="JAMBOL010000017">
    <property type="protein sequence ID" value="MCM3715564.1"/>
    <property type="molecule type" value="Genomic_DNA"/>
</dbReference>
<proteinExistence type="predicted"/>
<keyword evidence="2" id="KW-1185">Reference proteome</keyword>
<gene>
    <name evidence="1" type="ORF">M3202_15975</name>
</gene>
<comment type="caution">
    <text evidence="1">The sequence shown here is derived from an EMBL/GenBank/DDBJ whole genome shotgun (WGS) entry which is preliminary data.</text>
</comment>
<organism evidence="1 2">
    <name type="scientific">Halalkalibacter oceani</name>
    <dbReference type="NCBI Taxonomy" id="1653776"/>
    <lineage>
        <taxon>Bacteria</taxon>
        <taxon>Bacillati</taxon>
        <taxon>Bacillota</taxon>
        <taxon>Bacilli</taxon>
        <taxon>Bacillales</taxon>
        <taxon>Bacillaceae</taxon>
        <taxon>Halalkalibacter</taxon>
    </lineage>
</organism>
<dbReference type="RefSeq" id="WP_251224300.1">
    <property type="nucleotide sequence ID" value="NZ_JAMBOL010000017.1"/>
</dbReference>
<accession>A0A9X2IP27</accession>
<protein>
    <submittedName>
        <fullName evidence="1">Glycosyltransferase family 1 protein</fullName>
    </submittedName>
</protein>
<evidence type="ECO:0000313" key="1">
    <source>
        <dbReference type="EMBL" id="MCM3715564.1"/>
    </source>
</evidence>
<dbReference type="InterPro" id="IPR050194">
    <property type="entry name" value="Glycosyltransferase_grp1"/>
</dbReference>
<dbReference type="GO" id="GO:0016757">
    <property type="term" value="F:glycosyltransferase activity"/>
    <property type="evidence" value="ECO:0007669"/>
    <property type="project" value="TreeGrafter"/>
</dbReference>
<sequence>MRIVHAPTEIAGQMGVLCDELKRRGHEVNGYNWFHTYINYKNSVVHTDAYELARHMVPLAKNSDVFHFHNGNTFSVEGLELPALKLQNKKMVMHHWGNDVRTDQAVKRLNPYALPKSYYSDEEIDRRLKRLSTYIDTAIVQDYEMVPYVKDYYKNVHVVPLACKVDSFVPRYPRVDQTNPLIVHAPTSREFKGTVYVQAGIEQLKGRQLPFRYQPVENMSHEQALATYGEADIIIDQVLCGTYGMLSVEAMALGKVVVAYIRDDVRAQLPSNFPIVSTAPEKVADTLEELLRNPQLRYEIGQKSRRFVEEFHDVRVIAEILEKIYLK</sequence>
<evidence type="ECO:0000313" key="2">
    <source>
        <dbReference type="Proteomes" id="UP001139179"/>
    </source>
</evidence>
<dbReference type="Gene3D" id="3.40.50.2000">
    <property type="entry name" value="Glycogen Phosphorylase B"/>
    <property type="match status" value="1"/>
</dbReference>
<dbReference type="PANTHER" id="PTHR45947">
    <property type="entry name" value="SULFOQUINOVOSYL TRANSFERASE SQD2"/>
    <property type="match status" value="1"/>
</dbReference>
<dbReference type="PANTHER" id="PTHR45947:SF3">
    <property type="entry name" value="SULFOQUINOVOSYL TRANSFERASE SQD2"/>
    <property type="match status" value="1"/>
</dbReference>
<dbReference type="Proteomes" id="UP001139179">
    <property type="component" value="Unassembled WGS sequence"/>
</dbReference>